<feature type="transmembrane region" description="Helical" evidence="2">
    <location>
        <begin position="193"/>
        <end position="219"/>
    </location>
</feature>
<evidence type="ECO:0000313" key="4">
    <source>
        <dbReference type="Proteomes" id="UP000295578"/>
    </source>
</evidence>
<evidence type="ECO:0000313" key="3">
    <source>
        <dbReference type="EMBL" id="TDD80508.1"/>
    </source>
</evidence>
<comment type="caution">
    <text evidence="3">The sequence shown here is derived from an EMBL/GenBank/DDBJ whole genome shotgun (WGS) entry which is preliminary data.</text>
</comment>
<keyword evidence="2" id="KW-1133">Transmembrane helix</keyword>
<organism evidence="3 4">
    <name type="scientific">Actinomadura darangshiensis</name>
    <dbReference type="NCBI Taxonomy" id="705336"/>
    <lineage>
        <taxon>Bacteria</taxon>
        <taxon>Bacillati</taxon>
        <taxon>Actinomycetota</taxon>
        <taxon>Actinomycetes</taxon>
        <taxon>Streptosporangiales</taxon>
        <taxon>Thermomonosporaceae</taxon>
        <taxon>Actinomadura</taxon>
    </lineage>
</organism>
<evidence type="ECO:0000256" key="1">
    <source>
        <dbReference type="SAM" id="MobiDB-lite"/>
    </source>
</evidence>
<keyword evidence="2" id="KW-0812">Transmembrane</keyword>
<name>A0A4R5B305_9ACTN</name>
<dbReference type="OrthoDB" id="3460990at2"/>
<feature type="transmembrane region" description="Helical" evidence="2">
    <location>
        <begin position="145"/>
        <end position="173"/>
    </location>
</feature>
<dbReference type="EMBL" id="SMKY01000091">
    <property type="protein sequence ID" value="TDD80508.1"/>
    <property type="molecule type" value="Genomic_DNA"/>
</dbReference>
<gene>
    <name evidence="3" type="ORF">E1293_20565</name>
</gene>
<feature type="region of interest" description="Disordered" evidence="1">
    <location>
        <begin position="356"/>
        <end position="428"/>
    </location>
</feature>
<sequence length="428" mass="43313">MGHGRSGGGAAPSGSVGRTAAGGAGAGAVLGGAVGASTGGGVQAGIVGSAEAMMTAAITMAGAAVTLPPALMIAFEFKLCSGKPQNIMKAAYGWDNAADYLQKAATELRDLVAALPEQTWSAQDRDRYESTVDEYSLQLDYLHNFCMAVSITLTVLAWTLFGYAVFAMGMATWLDALALAALDPLLTLECEGLAATAYSITTVATAALGVMGVMAGAALTGSASLVADLQSQHGNQYAKAAFDEAFKNGGKTALVNLAQDGINAGLAFLSRGDPADRKPSFPLKEIDLDADRDGEGAWSVGGGGKVGVGPMEHELNGHAIVNNGHVTGGDLEYKGKYEFGGTGHSVGGGGKLEWGKPGGNDGLIPDSVTGSAGYENSDTGEKAGVEGGYKEGNWEGKVQGGALNGTAEVGGSTKKPDKTPDETPPWDL</sequence>
<proteinExistence type="predicted"/>
<dbReference type="Proteomes" id="UP000295578">
    <property type="component" value="Unassembled WGS sequence"/>
</dbReference>
<dbReference type="RefSeq" id="WP_132199066.1">
    <property type="nucleotide sequence ID" value="NZ_SMKY01000091.1"/>
</dbReference>
<accession>A0A4R5B305</accession>
<keyword evidence="2" id="KW-0472">Membrane</keyword>
<feature type="compositionally biased region" description="Polar residues" evidence="1">
    <location>
        <begin position="368"/>
        <end position="377"/>
    </location>
</feature>
<dbReference type="AlphaFoldDB" id="A0A4R5B305"/>
<keyword evidence="4" id="KW-1185">Reference proteome</keyword>
<reference evidence="3 4" key="1">
    <citation type="submission" date="2019-03" db="EMBL/GenBank/DDBJ databases">
        <title>Draft genome sequences of novel Actinobacteria.</title>
        <authorList>
            <person name="Sahin N."/>
            <person name="Ay H."/>
            <person name="Saygin H."/>
        </authorList>
    </citation>
    <scope>NUCLEOTIDE SEQUENCE [LARGE SCALE GENOMIC DNA]</scope>
    <source>
        <strain evidence="3 4">DSM 45941</strain>
    </source>
</reference>
<feature type="compositionally biased region" description="Basic and acidic residues" evidence="1">
    <location>
        <begin position="379"/>
        <end position="394"/>
    </location>
</feature>
<protein>
    <submittedName>
        <fullName evidence="3">Uncharacterized protein</fullName>
    </submittedName>
</protein>
<evidence type="ECO:0000256" key="2">
    <source>
        <dbReference type="SAM" id="Phobius"/>
    </source>
</evidence>